<dbReference type="CDD" id="cd00293">
    <property type="entry name" value="USP-like"/>
    <property type="match status" value="1"/>
</dbReference>
<dbReference type="eggNOG" id="arCOG03050">
    <property type="taxonomic scope" value="Archaea"/>
</dbReference>
<evidence type="ECO:0000313" key="3">
    <source>
        <dbReference type="EMBL" id="EMA32004.1"/>
    </source>
</evidence>
<dbReference type="PANTHER" id="PTHR46268:SF6">
    <property type="entry name" value="UNIVERSAL STRESS PROTEIN UP12"/>
    <property type="match status" value="1"/>
</dbReference>
<dbReference type="PANTHER" id="PTHR46268">
    <property type="entry name" value="STRESS RESPONSE PROTEIN NHAX"/>
    <property type="match status" value="1"/>
</dbReference>
<dbReference type="PATRIC" id="fig|358396.7.peg.2399"/>
<evidence type="ECO:0000313" key="4">
    <source>
        <dbReference type="Proteomes" id="UP000011555"/>
    </source>
</evidence>
<reference evidence="3 4" key="1">
    <citation type="journal article" date="2014" name="PLoS Genet.">
        <title>Phylogenetically driven sequencing of extremely halophilic archaea reveals strategies for static and dynamic osmo-response.</title>
        <authorList>
            <person name="Becker E.A."/>
            <person name="Seitzer P.M."/>
            <person name="Tritt A."/>
            <person name="Larsen D."/>
            <person name="Krusor M."/>
            <person name="Yao A.I."/>
            <person name="Wu D."/>
            <person name="Madern D."/>
            <person name="Eisen J.A."/>
            <person name="Darling A.E."/>
            <person name="Facciotti M.T."/>
        </authorList>
    </citation>
    <scope>NUCLEOTIDE SEQUENCE [LARGE SCALE GENOMIC DNA]</scope>
    <source>
        <strain evidence="3 4">AJ5</strain>
    </source>
</reference>
<evidence type="ECO:0000259" key="2">
    <source>
        <dbReference type="Pfam" id="PF00582"/>
    </source>
</evidence>
<dbReference type="Gene3D" id="3.40.50.620">
    <property type="entry name" value="HUPs"/>
    <property type="match status" value="1"/>
</dbReference>
<dbReference type="InterPro" id="IPR006016">
    <property type="entry name" value="UspA"/>
</dbReference>
<gene>
    <name evidence="3" type="ORF">C445_11856</name>
</gene>
<protein>
    <submittedName>
        <fullName evidence="3">UspA domain-containing protein</fullName>
    </submittedName>
</protein>
<feature type="domain" description="UspA" evidence="2">
    <location>
        <begin position="12"/>
        <end position="136"/>
    </location>
</feature>
<dbReference type="Pfam" id="PF00582">
    <property type="entry name" value="Usp"/>
    <property type="match status" value="1"/>
</dbReference>
<accession>M0LHX1</accession>
<proteinExistence type="inferred from homology"/>
<dbReference type="PRINTS" id="PR01438">
    <property type="entry name" value="UNVRSLSTRESS"/>
</dbReference>
<evidence type="ECO:0000256" key="1">
    <source>
        <dbReference type="ARBA" id="ARBA00008791"/>
    </source>
</evidence>
<sequence length="140" mass="15015">MSLRHEGRGMYRILVGLDADPERAAAQASTIESLPAADEEITAILAHVFGENPEGRSVHELEGVRRVASTFDDAGIDYEYYEASGEPAPELIAAAEELDVDMICLSGRKRTPTGKVIFGSVTQSVILGTDLPVVTVSPEE</sequence>
<dbReference type="Proteomes" id="UP000011555">
    <property type="component" value="Unassembled WGS sequence"/>
</dbReference>
<keyword evidence="4" id="KW-1185">Reference proteome</keyword>
<comment type="caution">
    <text evidence="3">The sequence shown here is derived from an EMBL/GenBank/DDBJ whole genome shotgun (WGS) entry which is preliminary data.</text>
</comment>
<comment type="similarity">
    <text evidence="1">Belongs to the universal stress protein A family.</text>
</comment>
<dbReference type="EMBL" id="AOLZ01000042">
    <property type="protein sequence ID" value="EMA32004.1"/>
    <property type="molecule type" value="Genomic_DNA"/>
</dbReference>
<name>M0LHX1_NATLA</name>
<organism evidence="3 4">
    <name type="scientific">Natronobacterium lacisalsi AJ5</name>
    <dbReference type="NCBI Taxonomy" id="358396"/>
    <lineage>
        <taxon>Archaea</taxon>
        <taxon>Methanobacteriati</taxon>
        <taxon>Methanobacteriota</taxon>
        <taxon>Stenosarchaea group</taxon>
        <taxon>Halobacteria</taxon>
        <taxon>Halobacteriales</taxon>
        <taxon>Natrialbaceae</taxon>
        <taxon>Natronobacterium</taxon>
    </lineage>
</organism>
<dbReference type="InParanoid" id="M0LHX1"/>
<dbReference type="STRING" id="358396.CHINAEXTREME_02490"/>
<dbReference type="InterPro" id="IPR006015">
    <property type="entry name" value="Universal_stress_UspA"/>
</dbReference>
<dbReference type="AlphaFoldDB" id="M0LHX1"/>
<dbReference type="SUPFAM" id="SSF52402">
    <property type="entry name" value="Adenine nucleotide alpha hydrolases-like"/>
    <property type="match status" value="1"/>
</dbReference>
<dbReference type="InterPro" id="IPR014729">
    <property type="entry name" value="Rossmann-like_a/b/a_fold"/>
</dbReference>